<dbReference type="InterPro" id="IPR036291">
    <property type="entry name" value="NAD(P)-bd_dom_sf"/>
</dbReference>
<name>M0N9K8_9EURY</name>
<dbReference type="EMBL" id="AOME01000026">
    <property type="protein sequence ID" value="EMA54637.1"/>
    <property type="molecule type" value="Genomic_DNA"/>
</dbReference>
<proteinExistence type="predicted"/>
<sequence length="246" mass="26207">MERTAIIGGVGPRIGESVARKFAAEGCSVGLFARSEDYLEELAAELTEQTDGEAIAVPTDITDPAQVEAGFERVRSEFGPVDILLNNAYPAGDTDSGLAGSDDGPLGAGVAAFERSWRVWAYGAFLCSEQAAADMLAEDGGTILFTSASFALRGGDTAHNPAGFAGRGLARSLAHQLWPEGVHVANVLVDGSVAKPGQRDWSETPDEEWIHPDHVADSYWHLVKQHPSAWTLELDLRAYAAPIRFG</sequence>
<dbReference type="PATRIC" id="fig|1227456.3.peg.1030"/>
<dbReference type="Proteomes" id="UP000011625">
    <property type="component" value="Unassembled WGS sequence"/>
</dbReference>
<reference evidence="1 2" key="1">
    <citation type="journal article" date="2014" name="PLoS Genet.">
        <title>Phylogenetically driven sequencing of extremely halophilic archaea reveals strategies for static and dynamic osmo-response.</title>
        <authorList>
            <person name="Becker E.A."/>
            <person name="Seitzer P.M."/>
            <person name="Tritt A."/>
            <person name="Larsen D."/>
            <person name="Krusor M."/>
            <person name="Yao A.I."/>
            <person name="Wu D."/>
            <person name="Madern D."/>
            <person name="Eisen J.A."/>
            <person name="Darling A.E."/>
            <person name="Facciotti M.T."/>
        </authorList>
    </citation>
    <scope>NUCLEOTIDE SEQUENCE [LARGE SCALE GENOMIC DNA]</scope>
    <source>
        <strain evidence="1 2">DSM 8989</strain>
    </source>
</reference>
<dbReference type="AlphaFoldDB" id="M0N9K8"/>
<dbReference type="SUPFAM" id="SSF51735">
    <property type="entry name" value="NAD(P)-binding Rossmann-fold domains"/>
    <property type="match status" value="1"/>
</dbReference>
<organism evidence="1 2">
    <name type="scientific">Halococcus salifodinae DSM 8989</name>
    <dbReference type="NCBI Taxonomy" id="1227456"/>
    <lineage>
        <taxon>Archaea</taxon>
        <taxon>Methanobacteriati</taxon>
        <taxon>Methanobacteriota</taxon>
        <taxon>Stenosarchaea group</taxon>
        <taxon>Halobacteria</taxon>
        <taxon>Halobacteriales</taxon>
        <taxon>Halococcaceae</taxon>
        <taxon>Halococcus</taxon>
    </lineage>
</organism>
<dbReference type="Pfam" id="PF00106">
    <property type="entry name" value="adh_short"/>
    <property type="match status" value="1"/>
</dbReference>
<comment type="caution">
    <text evidence="1">The sequence shown here is derived from an EMBL/GenBank/DDBJ whole genome shotgun (WGS) entry which is preliminary data.</text>
</comment>
<dbReference type="Gene3D" id="3.40.50.720">
    <property type="entry name" value="NAD(P)-binding Rossmann-like Domain"/>
    <property type="match status" value="1"/>
</dbReference>
<protein>
    <submittedName>
        <fullName evidence="1">Short-chain dehydrogenase/reductase SDR</fullName>
    </submittedName>
</protein>
<dbReference type="STRING" id="1227456.C450_05065"/>
<dbReference type="RefSeq" id="WP_005040830.1">
    <property type="nucleotide sequence ID" value="NZ_AOME01000026.1"/>
</dbReference>
<dbReference type="OrthoDB" id="176960at2157"/>
<accession>M0N9K8</accession>
<dbReference type="PRINTS" id="PR00081">
    <property type="entry name" value="GDHRDH"/>
</dbReference>
<dbReference type="PANTHER" id="PTHR43431:SF7">
    <property type="entry name" value="OXIDOREDUCTASE, SHORT CHAIN DEHYDROGENASE_REDUCTASE FAMILY (AFU_ORTHOLOGUE AFUA_5G14000)"/>
    <property type="match status" value="1"/>
</dbReference>
<dbReference type="InterPro" id="IPR002347">
    <property type="entry name" value="SDR_fam"/>
</dbReference>
<keyword evidence="2" id="KW-1185">Reference proteome</keyword>
<evidence type="ECO:0000313" key="1">
    <source>
        <dbReference type="EMBL" id="EMA54637.1"/>
    </source>
</evidence>
<gene>
    <name evidence="1" type="ORF">C450_05065</name>
</gene>
<dbReference type="PANTHER" id="PTHR43431">
    <property type="entry name" value="OXIDOREDUCTASE, SHORT CHAIN DEHYDROGENASE/REDUCTASE FAMILY (AFU_ORTHOLOGUE AFUA_5G14000)"/>
    <property type="match status" value="1"/>
</dbReference>
<evidence type="ECO:0000313" key="2">
    <source>
        <dbReference type="Proteomes" id="UP000011625"/>
    </source>
</evidence>